<evidence type="ECO:0000256" key="2">
    <source>
        <dbReference type="ARBA" id="ARBA00022475"/>
    </source>
</evidence>
<evidence type="ECO:0000313" key="14">
    <source>
        <dbReference type="EMBL" id="EOH88129.1"/>
    </source>
</evidence>
<dbReference type="HOGENOM" id="CLU_009995_3_3_9"/>
<feature type="binding site" evidence="12">
    <location>
        <begin position="23"/>
        <end position="28"/>
    </location>
    <ligand>
        <name>GTP</name>
        <dbReference type="ChEBI" id="CHEBI:37565"/>
    </ligand>
</feature>
<comment type="similarity">
    <text evidence="10">Belongs to the GTP-binding elongation factor family. LepA subfamily.</text>
</comment>
<dbReference type="Gene3D" id="2.40.30.10">
    <property type="entry name" value="Translation factors"/>
    <property type="match status" value="1"/>
</dbReference>
<dbReference type="OrthoDB" id="9801591at2"/>
<dbReference type="InterPro" id="IPR035654">
    <property type="entry name" value="LepA_IV"/>
</dbReference>
<dbReference type="InterPro" id="IPR035647">
    <property type="entry name" value="EFG_III/V"/>
</dbReference>
<dbReference type="Pfam" id="PF00009">
    <property type="entry name" value="GTP_EFTU"/>
    <property type="match status" value="1"/>
</dbReference>
<dbReference type="Pfam" id="PF06421">
    <property type="entry name" value="LepA_C"/>
    <property type="match status" value="1"/>
</dbReference>
<keyword evidence="3 12" id="KW-0547">Nucleotide-binding</keyword>
<name>R2SIX0_9ENTE</name>
<dbReference type="Gene3D" id="3.40.50.300">
    <property type="entry name" value="P-loop containing nucleotide triphosphate hydrolases"/>
    <property type="match status" value="1"/>
</dbReference>
<dbReference type="PROSITE" id="PS00301">
    <property type="entry name" value="G_TR_1"/>
    <property type="match status" value="1"/>
</dbReference>
<dbReference type="GO" id="GO:0003924">
    <property type="term" value="F:GTPase activity"/>
    <property type="evidence" value="ECO:0007669"/>
    <property type="project" value="UniProtKB-UniRule"/>
</dbReference>
<evidence type="ECO:0000259" key="13">
    <source>
        <dbReference type="PROSITE" id="PS51722"/>
    </source>
</evidence>
<dbReference type="SUPFAM" id="SSF54980">
    <property type="entry name" value="EF-G C-terminal domain-like"/>
    <property type="match status" value="2"/>
</dbReference>
<accession>R2SIX0</accession>
<dbReference type="InterPro" id="IPR038363">
    <property type="entry name" value="LepA_C_sf"/>
</dbReference>
<dbReference type="CDD" id="cd03709">
    <property type="entry name" value="lepA_C"/>
    <property type="match status" value="1"/>
</dbReference>
<dbReference type="Gene3D" id="3.30.70.2570">
    <property type="entry name" value="Elongation factor 4, C-terminal domain"/>
    <property type="match status" value="1"/>
</dbReference>
<dbReference type="Proteomes" id="UP000013777">
    <property type="component" value="Unassembled WGS sequence"/>
</dbReference>
<dbReference type="FunFam" id="3.30.70.870:FF:000004">
    <property type="entry name" value="Translation factor GUF1, mitochondrial"/>
    <property type="match status" value="1"/>
</dbReference>
<dbReference type="FunFam" id="2.40.30.10:FF:000015">
    <property type="entry name" value="Translation factor GUF1, mitochondrial"/>
    <property type="match status" value="1"/>
</dbReference>
<evidence type="ECO:0000256" key="4">
    <source>
        <dbReference type="ARBA" id="ARBA00022801"/>
    </source>
</evidence>
<dbReference type="InterPro" id="IPR031157">
    <property type="entry name" value="G_TR_CS"/>
</dbReference>
<dbReference type="CDD" id="cd01890">
    <property type="entry name" value="LepA"/>
    <property type="match status" value="1"/>
</dbReference>
<gene>
    <name evidence="12" type="primary">lepA</name>
    <name evidence="14" type="ORF">UAS_00890</name>
</gene>
<dbReference type="CDD" id="cd03699">
    <property type="entry name" value="EF4_II"/>
    <property type="match status" value="1"/>
</dbReference>
<dbReference type="Pfam" id="PF03144">
    <property type="entry name" value="GTP_EFTU_D2"/>
    <property type="match status" value="1"/>
</dbReference>
<evidence type="ECO:0000256" key="8">
    <source>
        <dbReference type="ARBA" id="ARBA00050293"/>
    </source>
</evidence>
<evidence type="ECO:0000256" key="9">
    <source>
        <dbReference type="ARBA" id="ARBA00057626"/>
    </source>
</evidence>
<feature type="domain" description="Tr-type G" evidence="13">
    <location>
        <begin position="11"/>
        <end position="193"/>
    </location>
</feature>
<reference evidence="14 15" key="1">
    <citation type="submission" date="2013-02" db="EMBL/GenBank/DDBJ databases">
        <title>The Genome Sequence of Enterococcus asini ATCC_700915.</title>
        <authorList>
            <consortium name="The Broad Institute Genome Sequencing Platform"/>
            <consortium name="The Broad Institute Genome Sequencing Center for Infectious Disease"/>
            <person name="Earl A.M."/>
            <person name="Gilmore M.S."/>
            <person name="Lebreton F."/>
            <person name="Walker B."/>
            <person name="Young S.K."/>
            <person name="Zeng Q."/>
            <person name="Gargeya S."/>
            <person name="Fitzgerald M."/>
            <person name="Haas B."/>
            <person name="Abouelleil A."/>
            <person name="Alvarado L."/>
            <person name="Arachchi H.M."/>
            <person name="Berlin A.M."/>
            <person name="Chapman S.B."/>
            <person name="Dewar J."/>
            <person name="Goldberg J."/>
            <person name="Griggs A."/>
            <person name="Gujja S."/>
            <person name="Hansen M."/>
            <person name="Howarth C."/>
            <person name="Imamovic A."/>
            <person name="Larimer J."/>
            <person name="McCowan C."/>
            <person name="Murphy C."/>
            <person name="Neiman D."/>
            <person name="Pearson M."/>
            <person name="Priest M."/>
            <person name="Roberts A."/>
            <person name="Saif S."/>
            <person name="Shea T."/>
            <person name="Sisk P."/>
            <person name="Sykes S."/>
            <person name="Wortman J."/>
            <person name="Nusbaum C."/>
            <person name="Birren B."/>
        </authorList>
    </citation>
    <scope>NUCLEOTIDE SEQUENCE [LARGE SCALE GENOMIC DNA]</scope>
    <source>
        <strain evidence="14 15">ATCC 700915</strain>
    </source>
</reference>
<dbReference type="GO" id="GO:0043022">
    <property type="term" value="F:ribosome binding"/>
    <property type="evidence" value="ECO:0007669"/>
    <property type="project" value="UniProtKB-UniRule"/>
</dbReference>
<comment type="caution">
    <text evidence="14">The sequence shown here is derived from an EMBL/GenBank/DDBJ whole genome shotgun (WGS) entry which is preliminary data.</text>
</comment>
<comment type="similarity">
    <text evidence="1 12">Belongs to the TRAFAC class translation factor GTPase superfamily. Classic translation factor GTPase family. LepA subfamily.</text>
</comment>
<dbReference type="PATRIC" id="fig|1158606.3.peg.848"/>
<dbReference type="NCBIfam" id="TIGR01393">
    <property type="entry name" value="lepA"/>
    <property type="match status" value="1"/>
</dbReference>
<keyword evidence="2 12" id="KW-1003">Cell membrane</keyword>
<dbReference type="FunFam" id="3.30.70.2570:FF:000001">
    <property type="entry name" value="Translation factor GUF1, mitochondrial"/>
    <property type="match status" value="1"/>
</dbReference>
<keyword evidence="7 12" id="KW-0472">Membrane</keyword>
<dbReference type="InterPro" id="IPR009000">
    <property type="entry name" value="Transl_B-barrel_sf"/>
</dbReference>
<dbReference type="EC" id="3.6.5.n1" evidence="11 12"/>
<dbReference type="InterPro" id="IPR000640">
    <property type="entry name" value="EFG_V-like"/>
</dbReference>
<dbReference type="InterPro" id="IPR000795">
    <property type="entry name" value="T_Tr_GTP-bd_dom"/>
</dbReference>
<dbReference type="InterPro" id="IPR013842">
    <property type="entry name" value="LepA_CTD"/>
</dbReference>
<dbReference type="HAMAP" id="MF_00071">
    <property type="entry name" value="LepA"/>
    <property type="match status" value="1"/>
</dbReference>
<comment type="catalytic activity">
    <reaction evidence="8 12">
        <text>GTP + H2O = GDP + phosphate + H(+)</text>
        <dbReference type="Rhea" id="RHEA:19669"/>
        <dbReference type="ChEBI" id="CHEBI:15377"/>
        <dbReference type="ChEBI" id="CHEBI:15378"/>
        <dbReference type="ChEBI" id="CHEBI:37565"/>
        <dbReference type="ChEBI" id="CHEBI:43474"/>
        <dbReference type="ChEBI" id="CHEBI:58189"/>
        <dbReference type="EC" id="3.6.5.n1"/>
    </reaction>
</comment>
<dbReference type="PRINTS" id="PR00315">
    <property type="entry name" value="ELONGATNFCT"/>
</dbReference>
<dbReference type="Pfam" id="PF00679">
    <property type="entry name" value="EFG_C"/>
    <property type="match status" value="1"/>
</dbReference>
<sequence>MNLEEMKQRQERIRNFSIIAHIDHGKSTLADRILELTHTVSSREMQAQLLDSMDLERERGITIKLNAVELNYTAENGEEYVFHLIDTPGHVDFTYEVSRSLAACEGAVLVVDAAQGIEAQTLANVYLALDNDLEILPVINKIDLPAADPERVRKEIEDVIGIDASEAVLASAKAGIGIQEILEQIVEYVPAPAGDLEAPLKALIFDSIYDSYRGVVLNIRIMEGVVRPGDKIQLMSNGKTFEVTEVGVFSPKAIQRDYLMVGDVGYLTAAIKTVADTRVGDTVTLADNPAAEALPGYRKMNPMVFCGLYPIDNSRYNDLREALEKLELNDAALQFEPETSQALGFGFRCGFLGLLHMDVVQERLEREFNLELITTAPSVIYHVNKTDGSMVVVDNPADFPDPVTIQSVEEPFVKAQIMVPNDYVGAVMELSQRKRGEFVTMDYLDDYRVNVVYEIPLSEIVFDFFDKLKSSTKGYASFDYDMSGYRVSKLVKMDILLNSEKVDALSFIVHRDFAYERGKAIVEKLRQLIPRQQFEVPIQAAIGQKIVARSDIKALRKNVLAKCYGGDISRKRKLLEKQKEGKKRMKQIGSVEVPQEAFMAVLKMDEDEPKKK</sequence>
<dbReference type="SMART" id="SM00838">
    <property type="entry name" value="EFG_C"/>
    <property type="match status" value="1"/>
</dbReference>
<evidence type="ECO:0000256" key="5">
    <source>
        <dbReference type="ARBA" id="ARBA00022917"/>
    </source>
</evidence>
<dbReference type="SUPFAM" id="SSF50447">
    <property type="entry name" value="Translation proteins"/>
    <property type="match status" value="1"/>
</dbReference>
<dbReference type="SUPFAM" id="SSF52540">
    <property type="entry name" value="P-loop containing nucleoside triphosphate hydrolases"/>
    <property type="match status" value="1"/>
</dbReference>
<dbReference type="GO" id="GO:0005886">
    <property type="term" value="C:plasma membrane"/>
    <property type="evidence" value="ECO:0007669"/>
    <property type="project" value="UniProtKB-SubCell"/>
</dbReference>
<keyword evidence="14" id="KW-0251">Elongation factor</keyword>
<dbReference type="InterPro" id="IPR004161">
    <property type="entry name" value="EFTu-like_2"/>
</dbReference>
<proteinExistence type="inferred from homology"/>
<protein>
    <recommendedName>
        <fullName evidence="11 12">Elongation factor 4</fullName>
        <shortName evidence="12">EF-4</shortName>
        <ecNumber evidence="11 12">3.6.5.n1</ecNumber>
    </recommendedName>
    <alternativeName>
        <fullName evidence="12">Ribosomal back-translocase LepA</fullName>
    </alternativeName>
</protein>
<evidence type="ECO:0000256" key="12">
    <source>
        <dbReference type="HAMAP-Rule" id="MF_00071"/>
    </source>
</evidence>
<dbReference type="eggNOG" id="COG0481">
    <property type="taxonomic scope" value="Bacteria"/>
</dbReference>
<dbReference type="PANTHER" id="PTHR43512">
    <property type="entry name" value="TRANSLATION FACTOR GUF1-RELATED"/>
    <property type="match status" value="1"/>
</dbReference>
<dbReference type="STRING" id="57732.RU94_GL001911"/>
<dbReference type="CDD" id="cd16260">
    <property type="entry name" value="EF4_III"/>
    <property type="match status" value="1"/>
</dbReference>
<comment type="function">
    <text evidence="9 12">Required for accurate and efficient protein synthesis under certain stress conditions. May act as a fidelity factor of the translation reaction, by catalyzing a one-codon backward translocation of tRNAs on improperly translocated ribosomes. Back-translocation proceeds from a post-translocation (POST) complex to a pre-translocation (PRE) complex, thus giving elongation factor G a second chance to translocate the tRNAs correctly. Binds to ribosomes in a GTP-dependent manner.</text>
</comment>
<evidence type="ECO:0000256" key="11">
    <source>
        <dbReference type="ARBA" id="ARBA00066744"/>
    </source>
</evidence>
<dbReference type="Gene3D" id="3.30.70.870">
    <property type="entry name" value="Elongation Factor G (Translational Gtpase), domain 3"/>
    <property type="match status" value="1"/>
</dbReference>
<dbReference type="GO" id="GO:0003746">
    <property type="term" value="F:translation elongation factor activity"/>
    <property type="evidence" value="ECO:0007669"/>
    <property type="project" value="UniProtKB-UniRule"/>
</dbReference>
<organism evidence="14 15">
    <name type="scientific">Enterococcus asini ATCC 700915</name>
    <dbReference type="NCBI Taxonomy" id="1158606"/>
    <lineage>
        <taxon>Bacteria</taxon>
        <taxon>Bacillati</taxon>
        <taxon>Bacillota</taxon>
        <taxon>Bacilli</taxon>
        <taxon>Lactobacillales</taxon>
        <taxon>Enterococcaceae</taxon>
        <taxon>Enterococcus</taxon>
    </lineage>
</organism>
<feature type="binding site" evidence="12">
    <location>
        <begin position="140"/>
        <end position="143"/>
    </location>
    <ligand>
        <name>GTP</name>
        <dbReference type="ChEBI" id="CHEBI:37565"/>
    </ligand>
</feature>
<evidence type="ECO:0000256" key="3">
    <source>
        <dbReference type="ARBA" id="ARBA00022741"/>
    </source>
</evidence>
<dbReference type="GO" id="GO:0005525">
    <property type="term" value="F:GTP binding"/>
    <property type="evidence" value="ECO:0007669"/>
    <property type="project" value="UniProtKB-UniRule"/>
</dbReference>
<dbReference type="InterPro" id="IPR027417">
    <property type="entry name" value="P-loop_NTPase"/>
</dbReference>
<keyword evidence="4 12" id="KW-0378">Hydrolase</keyword>
<keyword evidence="5 12" id="KW-0648">Protein biosynthesis</keyword>
<dbReference type="GO" id="GO:0045727">
    <property type="term" value="P:positive regulation of translation"/>
    <property type="evidence" value="ECO:0007669"/>
    <property type="project" value="UniProtKB-UniRule"/>
</dbReference>
<evidence type="ECO:0000313" key="15">
    <source>
        <dbReference type="Proteomes" id="UP000013777"/>
    </source>
</evidence>
<evidence type="ECO:0000256" key="6">
    <source>
        <dbReference type="ARBA" id="ARBA00023134"/>
    </source>
</evidence>
<keyword evidence="6 12" id="KW-0342">GTP-binding</keyword>
<dbReference type="PROSITE" id="PS51722">
    <property type="entry name" value="G_TR_2"/>
    <property type="match status" value="1"/>
</dbReference>
<dbReference type="InterPro" id="IPR006297">
    <property type="entry name" value="EF-4"/>
</dbReference>
<evidence type="ECO:0000256" key="10">
    <source>
        <dbReference type="ARBA" id="ARBA00061052"/>
    </source>
</evidence>
<dbReference type="EMBL" id="AJAP01000010">
    <property type="protein sequence ID" value="EOH88129.1"/>
    <property type="molecule type" value="Genomic_DNA"/>
</dbReference>
<evidence type="ECO:0000256" key="7">
    <source>
        <dbReference type="ARBA" id="ARBA00023136"/>
    </source>
</evidence>
<dbReference type="FunFam" id="3.40.50.300:FF:000078">
    <property type="entry name" value="Elongation factor 4"/>
    <property type="match status" value="1"/>
</dbReference>
<comment type="subcellular location">
    <subcellularLocation>
        <location evidence="12">Cell membrane</location>
        <topology evidence="12">Peripheral membrane protein</topology>
        <orientation evidence="12">Cytoplasmic side</orientation>
    </subcellularLocation>
</comment>
<dbReference type="AlphaFoldDB" id="R2SIX0"/>
<dbReference type="Gene3D" id="3.30.70.240">
    <property type="match status" value="1"/>
</dbReference>
<dbReference type="InterPro" id="IPR005225">
    <property type="entry name" value="Small_GTP-bd"/>
</dbReference>
<keyword evidence="15" id="KW-1185">Reference proteome</keyword>
<evidence type="ECO:0000256" key="1">
    <source>
        <dbReference type="ARBA" id="ARBA00005454"/>
    </source>
</evidence>
<dbReference type="FunFam" id="3.30.70.240:FF:000007">
    <property type="entry name" value="Translation factor GUF1, mitochondrial"/>
    <property type="match status" value="1"/>
</dbReference>
<dbReference type="PANTHER" id="PTHR43512:SF4">
    <property type="entry name" value="TRANSLATION FACTOR GUF1 HOMOLOG, CHLOROPLASTIC"/>
    <property type="match status" value="1"/>
</dbReference>
<dbReference type="NCBIfam" id="TIGR00231">
    <property type="entry name" value="small_GTP"/>
    <property type="match status" value="1"/>
</dbReference>